<dbReference type="GO" id="GO:0005634">
    <property type="term" value="C:nucleus"/>
    <property type="evidence" value="ECO:0007669"/>
    <property type="project" value="UniProtKB-SubCell"/>
</dbReference>
<keyword evidence="2 6" id="KW-0853">WD repeat</keyword>
<feature type="repeat" description="WD" evidence="7">
    <location>
        <begin position="298"/>
        <end position="340"/>
    </location>
</feature>
<dbReference type="InterPro" id="IPR001680">
    <property type="entry name" value="WD40_rpt"/>
</dbReference>
<comment type="subcellular location">
    <subcellularLocation>
        <location evidence="1 6">Nucleus</location>
    </subcellularLocation>
</comment>
<dbReference type="OrthoDB" id="339900at2759"/>
<evidence type="ECO:0000256" key="2">
    <source>
        <dbReference type="ARBA" id="ARBA00022574"/>
    </source>
</evidence>
<evidence type="ECO:0000313" key="10">
    <source>
        <dbReference type="Proteomes" id="UP000237438"/>
    </source>
</evidence>
<evidence type="ECO:0000256" key="7">
    <source>
        <dbReference type="PROSITE-ProRule" id="PRU00221"/>
    </source>
</evidence>
<organism evidence="9 10">
    <name type="scientific">Erysiphe pulchra</name>
    <dbReference type="NCBI Taxonomy" id="225359"/>
    <lineage>
        <taxon>Eukaryota</taxon>
        <taxon>Fungi</taxon>
        <taxon>Dikarya</taxon>
        <taxon>Ascomycota</taxon>
        <taxon>Pezizomycotina</taxon>
        <taxon>Leotiomycetes</taxon>
        <taxon>Erysiphales</taxon>
        <taxon>Erysiphaceae</taxon>
        <taxon>Erysiphe</taxon>
    </lineage>
</organism>
<feature type="compositionally biased region" description="Basic and acidic residues" evidence="8">
    <location>
        <begin position="93"/>
        <end position="104"/>
    </location>
</feature>
<protein>
    <submittedName>
        <fullName evidence="9">Uncharacterized protein</fullName>
    </submittedName>
</protein>
<dbReference type="GO" id="GO:0005829">
    <property type="term" value="C:cytosol"/>
    <property type="evidence" value="ECO:0007669"/>
    <property type="project" value="TreeGrafter"/>
</dbReference>
<dbReference type="PANTHER" id="PTHR16288">
    <property type="entry name" value="WD40 REPEAT PROTEIN 4"/>
    <property type="match status" value="1"/>
</dbReference>
<keyword evidence="3 6" id="KW-0819">tRNA processing</keyword>
<name>A0A2S4Q054_9PEZI</name>
<comment type="similarity">
    <text evidence="6">Belongs to the WD repeat TRM82 family.</text>
</comment>
<dbReference type="PANTHER" id="PTHR16288:SF0">
    <property type="entry name" value="TRNA (GUANINE-N(7)-)-METHYLTRANSFERASE NON-CATALYTIC SUBUNIT WDR4"/>
    <property type="match status" value="1"/>
</dbReference>
<evidence type="ECO:0000313" key="9">
    <source>
        <dbReference type="EMBL" id="POS87637.1"/>
    </source>
</evidence>
<evidence type="ECO:0000256" key="4">
    <source>
        <dbReference type="ARBA" id="ARBA00022737"/>
    </source>
</evidence>
<dbReference type="SUPFAM" id="SSF50978">
    <property type="entry name" value="WD40 repeat-like"/>
    <property type="match status" value="1"/>
</dbReference>
<comment type="function">
    <text evidence="6">Required for the formation of N(7)-methylguanine at position 46 (m7G46) in tRNA. In the complex, it is required to stabilize and induce conformational changes of the catalytic subunit.</text>
</comment>
<dbReference type="STRING" id="225359.A0A2S4Q054"/>
<dbReference type="InterPro" id="IPR036322">
    <property type="entry name" value="WD40_repeat_dom_sf"/>
</dbReference>
<evidence type="ECO:0000256" key="6">
    <source>
        <dbReference type="HAMAP-Rule" id="MF_03056"/>
    </source>
</evidence>
<feature type="compositionally biased region" description="Polar residues" evidence="8">
    <location>
        <begin position="78"/>
        <end position="90"/>
    </location>
</feature>
<evidence type="ECO:0000256" key="8">
    <source>
        <dbReference type="SAM" id="MobiDB-lite"/>
    </source>
</evidence>
<dbReference type="GO" id="GO:0106004">
    <property type="term" value="P:tRNA (guanine-N7)-methylation"/>
    <property type="evidence" value="ECO:0007669"/>
    <property type="project" value="UniProtKB-UniRule"/>
</dbReference>
<evidence type="ECO:0000256" key="3">
    <source>
        <dbReference type="ARBA" id="ARBA00022694"/>
    </source>
</evidence>
<dbReference type="HAMAP" id="MF_03056">
    <property type="entry name" value="TRM82"/>
    <property type="match status" value="1"/>
</dbReference>
<keyword evidence="5 6" id="KW-0539">Nucleus</keyword>
<dbReference type="Gene3D" id="2.130.10.10">
    <property type="entry name" value="YVTN repeat-like/Quinoprotein amine dehydrogenase"/>
    <property type="match status" value="1"/>
</dbReference>
<dbReference type="Proteomes" id="UP000237438">
    <property type="component" value="Unassembled WGS sequence"/>
</dbReference>
<dbReference type="GO" id="GO:0043527">
    <property type="term" value="C:tRNA methyltransferase complex"/>
    <property type="evidence" value="ECO:0007669"/>
    <property type="project" value="TreeGrafter"/>
</dbReference>
<gene>
    <name evidence="9" type="ORF">EPUL_000264</name>
</gene>
<dbReference type="AlphaFoldDB" id="A0A2S4Q054"/>
<sequence length="520" mass="57807">MPYQAIETVGDLLIAARGPHLDLIDLSSTTLIFSWKSPLASKQNQPELCNKTTLEQQPEIPNDTAEPKNSPPAKKIKLTQSKTSEVNTSFKSKKSESGCPKDEDISSSIDSPNISLLTITKDGKHVVIVTREDKSIRVLEIIGKGQSRELIQLSQRLMPKRPCALALTDDSLKIISADKFGDVYSLPLLEPSQDGFSESLVQNTVPKLSNFTPVANELTVHSKRNKKALESQRKQKYQCSQKSQISFSCELLLGHVSMLTDVKLAKVDGHSYVITSDRDEHIRISRGIPQTHVIENYCLGHSEFVSRLCIPENKQSILISGGGDDELFIWDWRSGSLLSKAGLKDHIAAVRSKLIGEIDKNETLNSRIKVAVSDILHVDISVDNQILNLIVISCESLPALIIFNLSPENKLQHSETVWTSGNVLSMSVTSDQTLKSKGLLISIDNIHKPGSSIDVREEDTSNIMPLCRFEFDGVTLKSKPLIIEIPDDKKFKDMHRTSGEISDLYYGIESLRKRCDEVQI</sequence>
<comment type="pathway">
    <text evidence="6">tRNA modification; N(7)-methylguanine-tRNA biosynthesis.</text>
</comment>
<keyword evidence="10" id="KW-1185">Reference proteome</keyword>
<reference evidence="9 10" key="1">
    <citation type="submission" date="2017-10" db="EMBL/GenBank/DDBJ databases">
        <title>Development of genomic resources for the powdery mildew, Erysiphe pulchra.</title>
        <authorList>
            <person name="Wadl P.A."/>
            <person name="Mack B.M."/>
            <person name="Moore G."/>
            <person name="Beltz S.B."/>
        </authorList>
    </citation>
    <scope>NUCLEOTIDE SEQUENCE [LARGE SCALE GENOMIC DNA]</scope>
    <source>
        <strain evidence="9">Cflorida</strain>
    </source>
</reference>
<keyword evidence="4 6" id="KW-0677">Repeat</keyword>
<dbReference type="PROSITE" id="PS50082">
    <property type="entry name" value="WD_REPEATS_2"/>
    <property type="match status" value="1"/>
</dbReference>
<dbReference type="InterPro" id="IPR028884">
    <property type="entry name" value="Trm82"/>
</dbReference>
<proteinExistence type="inferred from homology"/>
<evidence type="ECO:0000256" key="1">
    <source>
        <dbReference type="ARBA" id="ARBA00004123"/>
    </source>
</evidence>
<accession>A0A2S4Q054</accession>
<dbReference type="InterPro" id="IPR015943">
    <property type="entry name" value="WD40/YVTN_repeat-like_dom_sf"/>
</dbReference>
<dbReference type="EMBL" id="PEDP01000092">
    <property type="protein sequence ID" value="POS87637.1"/>
    <property type="molecule type" value="Genomic_DNA"/>
</dbReference>
<dbReference type="UniPathway" id="UPA00989"/>
<comment type="caution">
    <text evidence="9">The sequence shown here is derived from an EMBL/GenBank/DDBJ whole genome shotgun (WGS) entry which is preliminary data.</text>
</comment>
<evidence type="ECO:0000256" key="5">
    <source>
        <dbReference type="ARBA" id="ARBA00023242"/>
    </source>
</evidence>
<feature type="region of interest" description="Disordered" evidence="8">
    <location>
        <begin position="54"/>
        <end position="105"/>
    </location>
</feature>